<dbReference type="GO" id="GO:0016788">
    <property type="term" value="F:hydrolase activity, acting on ester bonds"/>
    <property type="evidence" value="ECO:0007669"/>
    <property type="project" value="InterPro"/>
</dbReference>
<evidence type="ECO:0000256" key="1">
    <source>
        <dbReference type="SAM" id="SignalP"/>
    </source>
</evidence>
<dbReference type="GO" id="GO:0006629">
    <property type="term" value="P:lipid metabolic process"/>
    <property type="evidence" value="ECO:0007669"/>
    <property type="project" value="TreeGrafter"/>
</dbReference>
<dbReference type="SUPFAM" id="SSF52266">
    <property type="entry name" value="SGNH hydrolase"/>
    <property type="match status" value="1"/>
</dbReference>
<keyword evidence="2" id="KW-0378">Hydrolase</keyword>
<dbReference type="InterPro" id="IPR037460">
    <property type="entry name" value="SEST-like"/>
</dbReference>
<evidence type="ECO:0000313" key="2">
    <source>
        <dbReference type="EMBL" id="KAK4227904.1"/>
    </source>
</evidence>
<protein>
    <submittedName>
        <fullName evidence="2">SGNH hydrolase-type esterase domain-containing protein</fullName>
    </submittedName>
</protein>
<dbReference type="Proteomes" id="UP001301958">
    <property type="component" value="Unassembled WGS sequence"/>
</dbReference>
<feature type="signal peptide" evidence="1">
    <location>
        <begin position="1"/>
        <end position="18"/>
    </location>
</feature>
<dbReference type="InterPro" id="IPR036514">
    <property type="entry name" value="SGNH_hydro_sf"/>
</dbReference>
<sequence>MFSLFLLSSLSIITITSASAIFKPRPSHHQQKPLFISSSSQFRFNSFVSLGDSYSSGIGTPPPPSPAFNPKNPCRLGTGAYPYLLSQSQNRSSSSSFKWLSCAGSKTFDLLTTSPDSQISAINTSVSTLSFATLSIGGNDLDFFALLNACVFRFYGPFTSETCFFALKNAEESIFSSSPSETKKEFELRIRLVLIEIFNKIRWEFNPGFFITVTGYAAFFNEETDLCDGISFGVWKGPGTESLKLTKEIRKRMNKLVRGANSILKKVVEDVGRKKVIFVDYNSVFEGHRFCEAGVKEPDYERVDTWFFLPGGKDINGRGEVYEHEEEQSVIEEDDPIVDPLKCEEVIEKEKRNDWGERAICDMFRAKWRDPELEVVVGDSEGGVRVAPGDSMWYTPTYYGKKFHPRSVRHEAIRDKIFKVWADHGIGR</sequence>
<organism evidence="2 3">
    <name type="scientific">Podospora fimiseda</name>
    <dbReference type="NCBI Taxonomy" id="252190"/>
    <lineage>
        <taxon>Eukaryota</taxon>
        <taxon>Fungi</taxon>
        <taxon>Dikarya</taxon>
        <taxon>Ascomycota</taxon>
        <taxon>Pezizomycotina</taxon>
        <taxon>Sordariomycetes</taxon>
        <taxon>Sordariomycetidae</taxon>
        <taxon>Sordariales</taxon>
        <taxon>Podosporaceae</taxon>
        <taxon>Podospora</taxon>
    </lineage>
</organism>
<comment type="caution">
    <text evidence="2">The sequence shown here is derived from an EMBL/GenBank/DDBJ whole genome shotgun (WGS) entry which is preliminary data.</text>
</comment>
<gene>
    <name evidence="2" type="ORF">QBC38DRAFT_476464</name>
</gene>
<name>A0AAN7BQV6_9PEZI</name>
<keyword evidence="1" id="KW-0732">Signal</keyword>
<dbReference type="Gene3D" id="3.40.50.1110">
    <property type="entry name" value="SGNH hydrolase"/>
    <property type="match status" value="1"/>
</dbReference>
<accession>A0AAN7BQV6</accession>
<dbReference type="AlphaFoldDB" id="A0AAN7BQV6"/>
<evidence type="ECO:0000313" key="3">
    <source>
        <dbReference type="Proteomes" id="UP001301958"/>
    </source>
</evidence>
<proteinExistence type="predicted"/>
<keyword evidence="3" id="KW-1185">Reference proteome</keyword>
<reference evidence="2" key="1">
    <citation type="journal article" date="2023" name="Mol. Phylogenet. Evol.">
        <title>Genome-scale phylogeny and comparative genomics of the fungal order Sordariales.</title>
        <authorList>
            <person name="Hensen N."/>
            <person name="Bonometti L."/>
            <person name="Westerberg I."/>
            <person name="Brannstrom I.O."/>
            <person name="Guillou S."/>
            <person name="Cros-Aarteil S."/>
            <person name="Calhoun S."/>
            <person name="Haridas S."/>
            <person name="Kuo A."/>
            <person name="Mondo S."/>
            <person name="Pangilinan J."/>
            <person name="Riley R."/>
            <person name="LaButti K."/>
            <person name="Andreopoulos B."/>
            <person name="Lipzen A."/>
            <person name="Chen C."/>
            <person name="Yan M."/>
            <person name="Daum C."/>
            <person name="Ng V."/>
            <person name="Clum A."/>
            <person name="Steindorff A."/>
            <person name="Ohm R.A."/>
            <person name="Martin F."/>
            <person name="Silar P."/>
            <person name="Natvig D.O."/>
            <person name="Lalanne C."/>
            <person name="Gautier V."/>
            <person name="Ament-Velasquez S.L."/>
            <person name="Kruys A."/>
            <person name="Hutchinson M.I."/>
            <person name="Powell A.J."/>
            <person name="Barry K."/>
            <person name="Miller A.N."/>
            <person name="Grigoriev I.V."/>
            <person name="Debuchy R."/>
            <person name="Gladieux P."/>
            <person name="Hiltunen Thoren M."/>
            <person name="Johannesson H."/>
        </authorList>
    </citation>
    <scope>NUCLEOTIDE SEQUENCE</scope>
    <source>
        <strain evidence="2">CBS 990.96</strain>
    </source>
</reference>
<dbReference type="PANTHER" id="PTHR37981">
    <property type="entry name" value="LIPASE 2"/>
    <property type="match status" value="1"/>
</dbReference>
<reference evidence="2" key="2">
    <citation type="submission" date="2023-05" db="EMBL/GenBank/DDBJ databases">
        <authorList>
            <consortium name="Lawrence Berkeley National Laboratory"/>
            <person name="Steindorff A."/>
            <person name="Hensen N."/>
            <person name="Bonometti L."/>
            <person name="Westerberg I."/>
            <person name="Brannstrom I.O."/>
            <person name="Guillou S."/>
            <person name="Cros-Aarteil S."/>
            <person name="Calhoun S."/>
            <person name="Haridas S."/>
            <person name="Kuo A."/>
            <person name="Mondo S."/>
            <person name="Pangilinan J."/>
            <person name="Riley R."/>
            <person name="Labutti K."/>
            <person name="Andreopoulos B."/>
            <person name="Lipzen A."/>
            <person name="Chen C."/>
            <person name="Yanf M."/>
            <person name="Daum C."/>
            <person name="Ng V."/>
            <person name="Clum A."/>
            <person name="Ohm R."/>
            <person name="Martin F."/>
            <person name="Silar P."/>
            <person name="Natvig D."/>
            <person name="Lalanne C."/>
            <person name="Gautier V."/>
            <person name="Ament-Velasquez S.L."/>
            <person name="Kruys A."/>
            <person name="Hutchinson M.I."/>
            <person name="Powell A.J."/>
            <person name="Barry K."/>
            <person name="Miller A.N."/>
            <person name="Grigoriev I.V."/>
            <person name="Debuchy R."/>
            <person name="Gladieux P."/>
            <person name="Thoren M.H."/>
            <person name="Johannesson H."/>
        </authorList>
    </citation>
    <scope>NUCLEOTIDE SEQUENCE</scope>
    <source>
        <strain evidence="2">CBS 990.96</strain>
    </source>
</reference>
<dbReference type="EMBL" id="MU865325">
    <property type="protein sequence ID" value="KAK4227904.1"/>
    <property type="molecule type" value="Genomic_DNA"/>
</dbReference>
<dbReference type="CDD" id="cd01823">
    <property type="entry name" value="SEST_like"/>
    <property type="match status" value="1"/>
</dbReference>
<feature type="chain" id="PRO_5042940839" evidence="1">
    <location>
        <begin position="19"/>
        <end position="428"/>
    </location>
</feature>
<dbReference type="PANTHER" id="PTHR37981:SF1">
    <property type="entry name" value="SGNH HYDROLASE-TYPE ESTERASE DOMAIN-CONTAINING PROTEIN"/>
    <property type="match status" value="1"/>
</dbReference>